<evidence type="ECO:0000313" key="3">
    <source>
        <dbReference type="EnsemblProtists" id="PYU1_T009847"/>
    </source>
</evidence>
<organism evidence="3 4">
    <name type="scientific">Globisporangium ultimum (strain ATCC 200006 / CBS 805.95 / DAOM BR144)</name>
    <name type="common">Pythium ultimum</name>
    <dbReference type="NCBI Taxonomy" id="431595"/>
    <lineage>
        <taxon>Eukaryota</taxon>
        <taxon>Sar</taxon>
        <taxon>Stramenopiles</taxon>
        <taxon>Oomycota</taxon>
        <taxon>Peronosporomycetes</taxon>
        <taxon>Pythiales</taxon>
        <taxon>Pythiaceae</taxon>
        <taxon>Globisporangium</taxon>
    </lineage>
</organism>
<dbReference type="GO" id="GO:0004252">
    <property type="term" value="F:serine-type endopeptidase activity"/>
    <property type="evidence" value="ECO:0007669"/>
    <property type="project" value="UniProtKB-EC"/>
</dbReference>
<dbReference type="InterPro" id="IPR036852">
    <property type="entry name" value="Peptidase_S8/S53_dom_sf"/>
</dbReference>
<reference evidence="3" key="3">
    <citation type="submission" date="2015-02" db="UniProtKB">
        <authorList>
            <consortium name="EnsemblProtists"/>
        </authorList>
    </citation>
    <scope>IDENTIFICATION</scope>
    <source>
        <strain evidence="3">DAOM BR144</strain>
    </source>
</reference>
<evidence type="ECO:0000256" key="2">
    <source>
        <dbReference type="ARBA" id="ARBA00023619"/>
    </source>
</evidence>
<dbReference type="eggNOG" id="KOG1153">
    <property type="taxonomic scope" value="Eukaryota"/>
</dbReference>
<keyword evidence="4" id="KW-1185">Reference proteome</keyword>
<dbReference type="AlphaFoldDB" id="K3WXZ9"/>
<dbReference type="EnsemblProtists" id="PYU1_T009847">
    <property type="protein sequence ID" value="PYU1_T009847"/>
    <property type="gene ID" value="PYU1_G009829"/>
</dbReference>
<reference evidence="4" key="2">
    <citation type="submission" date="2010-04" db="EMBL/GenBank/DDBJ databases">
        <authorList>
            <person name="Buell R."/>
            <person name="Hamilton J."/>
            <person name="Hostetler J."/>
        </authorList>
    </citation>
    <scope>NUCLEOTIDE SEQUENCE [LARGE SCALE GENOMIC DNA]</scope>
    <source>
        <strain evidence="4">DAOM:BR144</strain>
    </source>
</reference>
<name>K3WXZ9_GLOUD</name>
<dbReference type="InParanoid" id="K3WXZ9"/>
<sequence length="175" mass="18401">MIVTLREKTKLTKLKDTLQAHAKSSQKEVLGALSKADQGSFSESESFWVTNQVVVRAVSSKLVAKLKTLPSVADMSPERVHAIIASVFQSNDSTAIAVTNNKPTTSPAPTTPVSWGVSTVKAPEIWSTGKTGASIVVETIDTGKAIKPYDSAGHGIHVMGIIAGAYGVEVAPDTQ</sequence>
<proteinExistence type="predicted"/>
<dbReference type="VEuPathDB" id="FungiDB:PYU1_G009829"/>
<comment type="catalytic activity">
    <reaction evidence="1">
        <text>Hydrolysis of proteins with broad specificity for peptide bonds, and a preference for a large uncharged residue in P1. Hydrolyzes peptide amides.</text>
        <dbReference type="EC" id="3.4.21.62"/>
    </reaction>
</comment>
<dbReference type="Proteomes" id="UP000019132">
    <property type="component" value="Unassembled WGS sequence"/>
</dbReference>
<dbReference type="SUPFAM" id="SSF52743">
    <property type="entry name" value="Subtilisin-like"/>
    <property type="match status" value="1"/>
</dbReference>
<reference evidence="4" key="1">
    <citation type="journal article" date="2010" name="Genome Biol.">
        <title>Genome sequence of the necrotrophic plant pathogen Pythium ultimum reveals original pathogenicity mechanisms and effector repertoire.</title>
        <authorList>
            <person name="Levesque C.A."/>
            <person name="Brouwer H."/>
            <person name="Cano L."/>
            <person name="Hamilton J.P."/>
            <person name="Holt C."/>
            <person name="Huitema E."/>
            <person name="Raffaele S."/>
            <person name="Robideau G.P."/>
            <person name="Thines M."/>
            <person name="Win J."/>
            <person name="Zerillo M.M."/>
            <person name="Beakes G.W."/>
            <person name="Boore J.L."/>
            <person name="Busam D."/>
            <person name="Dumas B."/>
            <person name="Ferriera S."/>
            <person name="Fuerstenberg S.I."/>
            <person name="Gachon C.M."/>
            <person name="Gaulin E."/>
            <person name="Govers F."/>
            <person name="Grenville-Briggs L."/>
            <person name="Horner N."/>
            <person name="Hostetler J."/>
            <person name="Jiang R.H."/>
            <person name="Johnson J."/>
            <person name="Krajaejun T."/>
            <person name="Lin H."/>
            <person name="Meijer H.J."/>
            <person name="Moore B."/>
            <person name="Morris P."/>
            <person name="Phuntmart V."/>
            <person name="Puiu D."/>
            <person name="Shetty J."/>
            <person name="Stajich J.E."/>
            <person name="Tripathy S."/>
            <person name="Wawra S."/>
            <person name="van West P."/>
            <person name="Whitty B.R."/>
            <person name="Coutinho P.M."/>
            <person name="Henrissat B."/>
            <person name="Martin F."/>
            <person name="Thomas P.D."/>
            <person name="Tyler B.M."/>
            <person name="De Vries R.P."/>
            <person name="Kamoun S."/>
            <person name="Yandell M."/>
            <person name="Tisserat N."/>
            <person name="Buell C.R."/>
        </authorList>
    </citation>
    <scope>NUCLEOTIDE SEQUENCE</scope>
    <source>
        <strain evidence="4">DAOM:BR144</strain>
    </source>
</reference>
<dbReference type="GO" id="GO:0006508">
    <property type="term" value="P:proteolysis"/>
    <property type="evidence" value="ECO:0007669"/>
    <property type="project" value="InterPro"/>
</dbReference>
<evidence type="ECO:0000313" key="4">
    <source>
        <dbReference type="Proteomes" id="UP000019132"/>
    </source>
</evidence>
<accession>K3WXZ9</accession>
<dbReference type="EC" id="3.4.21.62" evidence="2"/>
<dbReference type="HOGENOM" id="CLU_1535548_0_0_1"/>
<dbReference type="EMBL" id="GL376624">
    <property type="status" value="NOT_ANNOTATED_CDS"/>
    <property type="molecule type" value="Genomic_DNA"/>
</dbReference>
<protein>
    <recommendedName>
        <fullName evidence="2">subtilisin</fullName>
        <ecNumber evidence="2">3.4.21.62</ecNumber>
    </recommendedName>
</protein>
<dbReference type="Gene3D" id="3.40.50.200">
    <property type="entry name" value="Peptidase S8/S53 domain"/>
    <property type="match status" value="1"/>
</dbReference>
<evidence type="ECO:0000256" key="1">
    <source>
        <dbReference type="ARBA" id="ARBA00023529"/>
    </source>
</evidence>